<name>A0A6N3T535_9PROT</name>
<evidence type="ECO:0000313" key="4">
    <source>
        <dbReference type="Proteomes" id="UP000321104"/>
    </source>
</evidence>
<evidence type="ECO:0000313" key="1">
    <source>
        <dbReference type="EMBL" id="GAN63639.1"/>
    </source>
</evidence>
<dbReference type="AlphaFoldDB" id="A0A6N3T535"/>
<reference evidence="2 4" key="2">
    <citation type="submission" date="2019-07" db="EMBL/GenBank/DDBJ databases">
        <title>Whole genome shotgun sequence of Acetobacter indonesiensis NBRC 16471.</title>
        <authorList>
            <person name="Hosoyama A."/>
            <person name="Uohara A."/>
            <person name="Ohji S."/>
            <person name="Ichikawa N."/>
        </authorList>
    </citation>
    <scope>NUCLEOTIDE SEQUENCE [LARGE SCALE GENOMIC DNA]</scope>
    <source>
        <strain evidence="2 4">NBRC 16471</strain>
    </source>
</reference>
<evidence type="ECO:0000313" key="2">
    <source>
        <dbReference type="EMBL" id="GEN03024.1"/>
    </source>
</evidence>
<sequence>MLAQISASLPAARAQGVDGLQRAPVSAVQQDELTQQDAAVPQTALSLPFDSQTGVAAFWSGPDFIIVADKPVPALTRAFGGHGVFSSLDVTVLDHATLVRLHLPRHPTLSLGHDKDGWLLTVVSGGTGSASRSVQQNQLTQRSEPGFVLFSLRQPGHVVSLPDPASGARLLIATSRLPTGGWAPVQHNVGYSLRATLEGLVVEADSDQMHLQASTEGAILRAVAVHPLPVGLPFASTGSDWTQGKDWLWLGLSKDTAESLKKQCDAAFAALAKAGPRQKDAASLKAAQAAFASGAFQQAVSVLGSLISVSTHSEQNQATTSAFFAVSQRQQVAFLYAASSLLAGDMKSASILNEPDWGRDPELRLWQGVYGLYAGQNSQITATVLASAMVQAKQYPASIRDRILPPMAAFIARYGSLDAVRAVGDLPDGSDYDLVRALLQVRDGKLETARIALENMTAADNLQTAAYARTDIVRVMRDADLIAPDMAVAAYRKLLKNDGATGPLPAGVKALTLLGLAQALTQNGEPRAALAILASLQPGPETPEDSLADVYRAAAYRLVFGAPHNNGPAQSGGEEELSVPQRLALVAQILPRLPDGAEKAKVLVGYGRLLLTAEQPDAAVTAFKQADIMLAAPLARAEASELLAQAAMKAHHLSVAQHAIDQAASPLMPDDLAARRAYDAARVAQAQGDTDKALALLAHDESDAGLDLRGQLYEADHKWADAVLVVGRLASRALPEQGALTESQRALAFRLAGDVTAAHDAGTLQRLKAWLGGRTLGRERDELITIQLQQVGHKPASP</sequence>
<protein>
    <submittedName>
        <fullName evidence="2">Uncharacterized protein</fullName>
    </submittedName>
</protein>
<reference evidence="1 3" key="1">
    <citation type="submission" date="2012-11" db="EMBL/GenBank/DDBJ databases">
        <title>Whole genome sequence of Acetobacter indonesiensis 5H-1.</title>
        <authorList>
            <person name="Azuma Y."/>
            <person name="Higashiura N."/>
            <person name="Hirakawa H."/>
            <person name="Matsushita K."/>
        </authorList>
    </citation>
    <scope>NUCLEOTIDE SEQUENCE [LARGE SCALE GENOMIC DNA]</scope>
    <source>
        <strain evidence="1 3">5H-1</strain>
    </source>
</reference>
<organism evidence="2 4">
    <name type="scientific">Acetobacter indonesiensis</name>
    <dbReference type="NCBI Taxonomy" id="104101"/>
    <lineage>
        <taxon>Bacteria</taxon>
        <taxon>Pseudomonadati</taxon>
        <taxon>Pseudomonadota</taxon>
        <taxon>Alphaproteobacteria</taxon>
        <taxon>Acetobacterales</taxon>
        <taxon>Acetobacteraceae</taxon>
        <taxon>Acetobacter</taxon>
    </lineage>
</organism>
<dbReference type="EMBL" id="BAMW01000030">
    <property type="protein sequence ID" value="GAN63639.1"/>
    <property type="molecule type" value="Genomic_DNA"/>
</dbReference>
<proteinExistence type="predicted"/>
<accession>A0A6N3T535</accession>
<dbReference type="Proteomes" id="UP000032673">
    <property type="component" value="Unassembled WGS sequence"/>
</dbReference>
<comment type="caution">
    <text evidence="2">The sequence shown here is derived from an EMBL/GenBank/DDBJ whole genome shotgun (WGS) entry which is preliminary data.</text>
</comment>
<gene>
    <name evidence="1" type="ORF">Abin_030_182</name>
    <name evidence="2" type="ORF">AIN02nite_10490</name>
</gene>
<evidence type="ECO:0000313" key="3">
    <source>
        <dbReference type="Proteomes" id="UP000032673"/>
    </source>
</evidence>
<dbReference type="EMBL" id="BJXQ01000004">
    <property type="protein sequence ID" value="GEN03024.1"/>
    <property type="molecule type" value="Genomic_DNA"/>
</dbReference>
<dbReference type="Proteomes" id="UP000321104">
    <property type="component" value="Unassembled WGS sequence"/>
</dbReference>
<keyword evidence="3" id="KW-1185">Reference proteome</keyword>